<evidence type="ECO:0000256" key="5">
    <source>
        <dbReference type="ARBA" id="ARBA00023163"/>
    </source>
</evidence>
<sequence length="188" mass="21118">MDLAAAPAVLEVPQASSSGPMNPEDKPSLREVFEAEEGPLLRFALGLSGRRETAEDLVQEAFLRLHAHWEEVQHPRAWLYRSVRNLALNHLRDHKRESGDELPETADEARGPDGHLARLEAAGAVRLLLAEMKEEDRQIIQLKYHQNLKYDQISKRTGLSVGNVGYKLHHLLKGLGDGLRKLGVERSE</sequence>
<feature type="domain" description="RNA polymerase sigma factor 70 region 4 type 2" evidence="8">
    <location>
        <begin position="124"/>
        <end position="173"/>
    </location>
</feature>
<dbReference type="InterPro" id="IPR036388">
    <property type="entry name" value="WH-like_DNA-bd_sf"/>
</dbReference>
<feature type="domain" description="RNA polymerase sigma-70 region 2" evidence="7">
    <location>
        <begin position="33"/>
        <end position="96"/>
    </location>
</feature>
<dbReference type="SUPFAM" id="SSF88659">
    <property type="entry name" value="Sigma3 and sigma4 domains of RNA polymerase sigma factors"/>
    <property type="match status" value="1"/>
</dbReference>
<dbReference type="Pfam" id="PF04542">
    <property type="entry name" value="Sigma70_r2"/>
    <property type="match status" value="1"/>
</dbReference>
<keyword evidence="4" id="KW-0238">DNA-binding</keyword>
<dbReference type="Pfam" id="PF08281">
    <property type="entry name" value="Sigma70_r4_2"/>
    <property type="match status" value="1"/>
</dbReference>
<dbReference type="NCBIfam" id="TIGR02937">
    <property type="entry name" value="sigma70-ECF"/>
    <property type="match status" value="1"/>
</dbReference>
<organism evidence="9 10">
    <name type="scientific">Luteolibacter rhizosphaerae</name>
    <dbReference type="NCBI Taxonomy" id="2989719"/>
    <lineage>
        <taxon>Bacteria</taxon>
        <taxon>Pseudomonadati</taxon>
        <taxon>Verrucomicrobiota</taxon>
        <taxon>Verrucomicrobiia</taxon>
        <taxon>Verrucomicrobiales</taxon>
        <taxon>Verrucomicrobiaceae</taxon>
        <taxon>Luteolibacter</taxon>
    </lineage>
</organism>
<feature type="region of interest" description="Disordered" evidence="6">
    <location>
        <begin position="1"/>
        <end position="26"/>
    </location>
</feature>
<evidence type="ECO:0000256" key="1">
    <source>
        <dbReference type="ARBA" id="ARBA00010641"/>
    </source>
</evidence>
<accession>A0ABT3FXH9</accession>
<gene>
    <name evidence="9" type="ORF">OJ996_01780</name>
</gene>
<reference evidence="9" key="1">
    <citation type="submission" date="2022-10" db="EMBL/GenBank/DDBJ databases">
        <title>Luteolibacter sp. GHJ8, whole genome shotgun sequencing project.</title>
        <authorList>
            <person name="Zhao G."/>
            <person name="Shen L."/>
        </authorList>
    </citation>
    <scope>NUCLEOTIDE SEQUENCE</scope>
    <source>
        <strain evidence="9">GHJ8</strain>
    </source>
</reference>
<evidence type="ECO:0000259" key="8">
    <source>
        <dbReference type="Pfam" id="PF08281"/>
    </source>
</evidence>
<evidence type="ECO:0000256" key="4">
    <source>
        <dbReference type="ARBA" id="ARBA00023125"/>
    </source>
</evidence>
<keyword evidence="2" id="KW-0805">Transcription regulation</keyword>
<dbReference type="Gene3D" id="1.10.1740.10">
    <property type="match status" value="1"/>
</dbReference>
<name>A0ABT3FXH9_9BACT</name>
<dbReference type="Gene3D" id="1.10.10.10">
    <property type="entry name" value="Winged helix-like DNA-binding domain superfamily/Winged helix DNA-binding domain"/>
    <property type="match status" value="1"/>
</dbReference>
<comment type="caution">
    <text evidence="9">The sequence shown here is derived from an EMBL/GenBank/DDBJ whole genome shotgun (WGS) entry which is preliminary data.</text>
</comment>
<dbReference type="Proteomes" id="UP001165653">
    <property type="component" value="Unassembled WGS sequence"/>
</dbReference>
<keyword evidence="3" id="KW-0731">Sigma factor</keyword>
<comment type="similarity">
    <text evidence="1">Belongs to the sigma-70 factor family. ECF subfamily.</text>
</comment>
<evidence type="ECO:0000256" key="3">
    <source>
        <dbReference type="ARBA" id="ARBA00023082"/>
    </source>
</evidence>
<evidence type="ECO:0000256" key="6">
    <source>
        <dbReference type="SAM" id="MobiDB-lite"/>
    </source>
</evidence>
<dbReference type="InterPro" id="IPR039425">
    <property type="entry name" value="RNA_pol_sigma-70-like"/>
</dbReference>
<protein>
    <submittedName>
        <fullName evidence="9">RNA polymerase sigma factor</fullName>
    </submittedName>
</protein>
<dbReference type="EMBL" id="JAPDDR010000001">
    <property type="protein sequence ID" value="MCW1912283.1"/>
    <property type="molecule type" value="Genomic_DNA"/>
</dbReference>
<dbReference type="PANTHER" id="PTHR43133">
    <property type="entry name" value="RNA POLYMERASE ECF-TYPE SIGMA FACTO"/>
    <property type="match status" value="1"/>
</dbReference>
<evidence type="ECO:0000259" key="7">
    <source>
        <dbReference type="Pfam" id="PF04542"/>
    </source>
</evidence>
<dbReference type="RefSeq" id="WP_264510547.1">
    <property type="nucleotide sequence ID" value="NZ_JAPDDR010000001.1"/>
</dbReference>
<proteinExistence type="inferred from homology"/>
<dbReference type="InterPro" id="IPR013249">
    <property type="entry name" value="RNA_pol_sigma70_r4_t2"/>
</dbReference>
<dbReference type="InterPro" id="IPR007627">
    <property type="entry name" value="RNA_pol_sigma70_r2"/>
</dbReference>
<dbReference type="InterPro" id="IPR013325">
    <property type="entry name" value="RNA_pol_sigma_r2"/>
</dbReference>
<dbReference type="PANTHER" id="PTHR43133:SF52">
    <property type="entry name" value="ECF RNA POLYMERASE SIGMA FACTOR SIGL"/>
    <property type="match status" value="1"/>
</dbReference>
<dbReference type="SUPFAM" id="SSF88946">
    <property type="entry name" value="Sigma2 domain of RNA polymerase sigma factors"/>
    <property type="match status" value="1"/>
</dbReference>
<keyword evidence="5" id="KW-0804">Transcription</keyword>
<dbReference type="InterPro" id="IPR014284">
    <property type="entry name" value="RNA_pol_sigma-70_dom"/>
</dbReference>
<evidence type="ECO:0000256" key="2">
    <source>
        <dbReference type="ARBA" id="ARBA00023015"/>
    </source>
</evidence>
<evidence type="ECO:0000313" key="10">
    <source>
        <dbReference type="Proteomes" id="UP001165653"/>
    </source>
</evidence>
<dbReference type="InterPro" id="IPR013324">
    <property type="entry name" value="RNA_pol_sigma_r3/r4-like"/>
</dbReference>
<keyword evidence="10" id="KW-1185">Reference proteome</keyword>
<evidence type="ECO:0000313" key="9">
    <source>
        <dbReference type="EMBL" id="MCW1912283.1"/>
    </source>
</evidence>